<name>G4CI57_9NEIS</name>
<dbReference type="STRING" id="1032488.HMPREF9371_1296"/>
<proteinExistence type="predicted"/>
<keyword evidence="2 5" id="KW-0812">Transmembrane</keyword>
<dbReference type="Pfam" id="PF04191">
    <property type="entry name" value="PEMT"/>
    <property type="match status" value="1"/>
</dbReference>
<gene>
    <name evidence="6" type="ORF">HMPREF9371_1296</name>
</gene>
<feature type="transmembrane region" description="Helical" evidence="5">
    <location>
        <begin position="37"/>
        <end position="56"/>
    </location>
</feature>
<dbReference type="OrthoDB" id="5293276at2"/>
<dbReference type="GO" id="GO:0012505">
    <property type="term" value="C:endomembrane system"/>
    <property type="evidence" value="ECO:0007669"/>
    <property type="project" value="UniProtKB-SubCell"/>
</dbReference>
<dbReference type="Proteomes" id="UP000003019">
    <property type="component" value="Unassembled WGS sequence"/>
</dbReference>
<dbReference type="AlphaFoldDB" id="G4CI57"/>
<feature type="transmembrane region" description="Helical" evidence="5">
    <location>
        <begin position="87"/>
        <end position="106"/>
    </location>
</feature>
<evidence type="ECO:0000256" key="3">
    <source>
        <dbReference type="ARBA" id="ARBA00022989"/>
    </source>
</evidence>
<comment type="caution">
    <text evidence="6">The sequence shown here is derived from an EMBL/GenBank/DDBJ whole genome shotgun (WGS) entry which is preliminary data.</text>
</comment>
<comment type="subcellular location">
    <subcellularLocation>
        <location evidence="1">Endomembrane system</location>
        <topology evidence="1">Multi-pass membrane protein</topology>
    </subcellularLocation>
</comment>
<evidence type="ECO:0000256" key="1">
    <source>
        <dbReference type="ARBA" id="ARBA00004127"/>
    </source>
</evidence>
<evidence type="ECO:0000256" key="4">
    <source>
        <dbReference type="ARBA" id="ARBA00023136"/>
    </source>
</evidence>
<dbReference type="GO" id="GO:0008168">
    <property type="term" value="F:methyltransferase activity"/>
    <property type="evidence" value="ECO:0007669"/>
    <property type="project" value="UniProtKB-KW"/>
</dbReference>
<dbReference type="EMBL" id="AGAY01000048">
    <property type="protein sequence ID" value="EGY52458.1"/>
    <property type="molecule type" value="Genomic_DNA"/>
</dbReference>
<evidence type="ECO:0000256" key="5">
    <source>
        <dbReference type="SAM" id="Phobius"/>
    </source>
</evidence>
<feature type="transmembrane region" description="Helical" evidence="5">
    <location>
        <begin position="113"/>
        <end position="133"/>
    </location>
</feature>
<keyword evidence="6" id="KW-0489">Methyltransferase</keyword>
<dbReference type="HOGENOM" id="CLU_106302_0_0_4"/>
<feature type="transmembrane region" description="Helical" evidence="5">
    <location>
        <begin position="12"/>
        <end position="31"/>
    </location>
</feature>
<evidence type="ECO:0000313" key="7">
    <source>
        <dbReference type="Proteomes" id="UP000003019"/>
    </source>
</evidence>
<dbReference type="GO" id="GO:0032259">
    <property type="term" value="P:methylation"/>
    <property type="evidence" value="ECO:0007669"/>
    <property type="project" value="UniProtKB-KW"/>
</dbReference>
<keyword evidence="7" id="KW-1185">Reference proteome</keyword>
<sequence length="204" mass="22655">MSSRPLLLESVMKLSALAGIAWFAAQVWQTYLRTGDAVLLLLLAGEILTLSLVLLAKPTATRSFAPASLAVIAALSFYFVWVHLEPGTALVPPAVSAVVMGAGIVWQMYAKLWLGRCFGILPACRGIVVGGPYRLVRHPIYLGYFLTHAGFLLGHCSAFNLAAFAVYYVLKLCRIHYEERLLSAHPRYRRYQAEVKYRLIPFII</sequence>
<keyword evidence="6" id="KW-0808">Transferase</keyword>
<feature type="transmembrane region" description="Helical" evidence="5">
    <location>
        <begin position="63"/>
        <end position="81"/>
    </location>
</feature>
<dbReference type="Gene3D" id="1.20.120.1630">
    <property type="match status" value="1"/>
</dbReference>
<dbReference type="RefSeq" id="WP_009118988.1">
    <property type="nucleotide sequence ID" value="NZ_JH164926.1"/>
</dbReference>
<dbReference type="PANTHER" id="PTHR43847">
    <property type="entry name" value="BLL3993 PROTEIN"/>
    <property type="match status" value="1"/>
</dbReference>
<evidence type="ECO:0000313" key="6">
    <source>
        <dbReference type="EMBL" id="EGY52458.1"/>
    </source>
</evidence>
<accession>G4CI57</accession>
<reference evidence="6 7" key="1">
    <citation type="submission" date="2011-05" db="EMBL/GenBank/DDBJ databases">
        <authorList>
            <person name="Muzny D."/>
            <person name="Qin X."/>
            <person name="Deng J."/>
            <person name="Jiang H."/>
            <person name="Liu Y."/>
            <person name="Qu J."/>
            <person name="Song X.-Z."/>
            <person name="Zhang L."/>
            <person name="Thornton R."/>
            <person name="Coyle M."/>
            <person name="Francisco L."/>
            <person name="Jackson L."/>
            <person name="Javaid M."/>
            <person name="Korchina V."/>
            <person name="Kovar C."/>
            <person name="Mata R."/>
            <person name="Mathew T."/>
            <person name="Ngo R."/>
            <person name="Nguyen L."/>
            <person name="Nguyen N."/>
            <person name="Okwuonu G."/>
            <person name="Ongeri F."/>
            <person name="Pham C."/>
            <person name="Simmons D."/>
            <person name="Wilczek-Boney K."/>
            <person name="Hale W."/>
            <person name="Jakkamsetti A."/>
            <person name="Pham P."/>
            <person name="Ruth R."/>
            <person name="San Lucas F."/>
            <person name="Warren J."/>
            <person name="Zhang J."/>
            <person name="Zhao Z."/>
            <person name="Zhou C."/>
            <person name="Zhu D."/>
            <person name="Lee S."/>
            <person name="Bess C."/>
            <person name="Blankenburg K."/>
            <person name="Forbes L."/>
            <person name="Fu Q."/>
            <person name="Gubbala S."/>
            <person name="Hirani K."/>
            <person name="Jayaseelan J.C."/>
            <person name="Lara F."/>
            <person name="Munidasa M."/>
            <person name="Palculict T."/>
            <person name="Patil S."/>
            <person name="Pu L.-L."/>
            <person name="Saada N."/>
            <person name="Tang L."/>
            <person name="Weissenberger G."/>
            <person name="Zhu Y."/>
            <person name="Hemphill L."/>
            <person name="Shang Y."/>
            <person name="Youmans B."/>
            <person name="Ayvaz T."/>
            <person name="Ross M."/>
            <person name="Santibanez J."/>
            <person name="Aqrawi P."/>
            <person name="Gross S."/>
            <person name="Joshi V."/>
            <person name="Fowler G."/>
            <person name="Nazareth L."/>
            <person name="Reid J."/>
            <person name="Worley K."/>
            <person name="Petrosino J."/>
            <person name="Highlander S."/>
            <person name="Gibbs R."/>
        </authorList>
    </citation>
    <scope>NUCLEOTIDE SEQUENCE [LARGE SCALE GENOMIC DNA]</scope>
    <source>
        <strain evidence="6 7">871</strain>
    </source>
</reference>
<organism evidence="6 7">
    <name type="scientific">Neisseria shayeganii 871</name>
    <dbReference type="NCBI Taxonomy" id="1032488"/>
    <lineage>
        <taxon>Bacteria</taxon>
        <taxon>Pseudomonadati</taxon>
        <taxon>Pseudomonadota</taxon>
        <taxon>Betaproteobacteria</taxon>
        <taxon>Neisseriales</taxon>
        <taxon>Neisseriaceae</taxon>
        <taxon>Neisseria</taxon>
    </lineage>
</organism>
<dbReference type="InterPro" id="IPR052527">
    <property type="entry name" value="Metal_cation-efflux_comp"/>
</dbReference>
<dbReference type="PANTHER" id="PTHR43847:SF1">
    <property type="entry name" value="BLL3993 PROTEIN"/>
    <property type="match status" value="1"/>
</dbReference>
<evidence type="ECO:0000256" key="2">
    <source>
        <dbReference type="ARBA" id="ARBA00022692"/>
    </source>
</evidence>
<dbReference type="PATRIC" id="fig|1032488.3.peg.1222"/>
<keyword evidence="4 5" id="KW-0472">Membrane</keyword>
<dbReference type="InterPro" id="IPR007318">
    <property type="entry name" value="Phopholipid_MeTrfase"/>
</dbReference>
<keyword evidence="3 5" id="KW-1133">Transmembrane helix</keyword>
<protein>
    <submittedName>
        <fullName evidence="6">Protein-S-isoprenylcysteine methyltransferase</fullName>
    </submittedName>
</protein>
<feature type="transmembrane region" description="Helical" evidence="5">
    <location>
        <begin position="145"/>
        <end position="170"/>
    </location>
</feature>